<feature type="compositionally biased region" description="Low complexity" evidence="1">
    <location>
        <begin position="89"/>
        <end position="103"/>
    </location>
</feature>
<comment type="caution">
    <text evidence="3">The sequence shown here is derived from an EMBL/GenBank/DDBJ whole genome shotgun (WGS) entry which is preliminary data.</text>
</comment>
<dbReference type="Proteomes" id="UP000076858">
    <property type="component" value="Unassembled WGS sequence"/>
</dbReference>
<feature type="compositionally biased region" description="Basic and acidic residues" evidence="1">
    <location>
        <begin position="106"/>
        <end position="115"/>
    </location>
</feature>
<organism evidence="3 4">
    <name type="scientific">Daphnia magna</name>
    <dbReference type="NCBI Taxonomy" id="35525"/>
    <lineage>
        <taxon>Eukaryota</taxon>
        <taxon>Metazoa</taxon>
        <taxon>Ecdysozoa</taxon>
        <taxon>Arthropoda</taxon>
        <taxon>Crustacea</taxon>
        <taxon>Branchiopoda</taxon>
        <taxon>Diplostraca</taxon>
        <taxon>Cladocera</taxon>
        <taxon>Anomopoda</taxon>
        <taxon>Daphniidae</taxon>
        <taxon>Daphnia</taxon>
    </lineage>
</organism>
<feature type="non-terminal residue" evidence="3">
    <location>
        <position position="1"/>
    </location>
</feature>
<dbReference type="EMBL" id="LRGB01001521">
    <property type="protein sequence ID" value="KZS11839.1"/>
    <property type="molecule type" value="Genomic_DNA"/>
</dbReference>
<protein>
    <submittedName>
        <fullName evidence="3">Uncharacterized protein</fullName>
    </submittedName>
</protein>
<keyword evidence="4" id="KW-1185">Reference proteome</keyword>
<evidence type="ECO:0000313" key="4">
    <source>
        <dbReference type="Proteomes" id="UP000076858"/>
    </source>
</evidence>
<sequence>FLFFNLILFFLFFLFFFKYSRHNECCDRETLFEGAGVVDGLPSICVDDFKIEKRRHHQSLTTVDVESTAILRRCQSPRYERSFSRSTDSLNETSESTPTLSSSFGEHSKEFHLVRGPDNWETPVTGKRRESAPDFNSSDSNDSRPKIVIRLTSVEGLELNLTNSLQDNQLLPEAATVVVCPHRSIRVGATRPQPPKSSKPFLLFSFRLRCCAPLLFGVCVSVCNAKYGNAQTYGNWGGVKVGNSVKTHKLLVT</sequence>
<name>A0A164V073_9CRUS</name>
<evidence type="ECO:0000256" key="2">
    <source>
        <dbReference type="SAM" id="SignalP"/>
    </source>
</evidence>
<reference evidence="3 4" key="1">
    <citation type="submission" date="2016-03" db="EMBL/GenBank/DDBJ databases">
        <title>EvidentialGene: Evidence-directed Construction of Genes on Genomes.</title>
        <authorList>
            <person name="Gilbert D.G."/>
            <person name="Choi J.-H."/>
            <person name="Mockaitis K."/>
            <person name="Colbourne J."/>
            <person name="Pfrender M."/>
        </authorList>
    </citation>
    <scope>NUCLEOTIDE SEQUENCE [LARGE SCALE GENOMIC DNA]</scope>
    <source>
        <strain evidence="3 4">Xinb3</strain>
        <tissue evidence="3">Complete organism</tissue>
    </source>
</reference>
<dbReference type="AlphaFoldDB" id="A0A164V073"/>
<proteinExistence type="predicted"/>
<gene>
    <name evidence="3" type="ORF">APZ42_023375</name>
</gene>
<keyword evidence="2" id="KW-0732">Signal</keyword>
<evidence type="ECO:0000256" key="1">
    <source>
        <dbReference type="SAM" id="MobiDB-lite"/>
    </source>
</evidence>
<feature type="chain" id="PRO_5007853732" evidence="2">
    <location>
        <begin position="23"/>
        <end position="253"/>
    </location>
</feature>
<feature type="region of interest" description="Disordered" evidence="1">
    <location>
        <begin position="82"/>
        <end position="142"/>
    </location>
</feature>
<accession>A0A164V073</accession>
<evidence type="ECO:0000313" key="3">
    <source>
        <dbReference type="EMBL" id="KZS11839.1"/>
    </source>
</evidence>
<dbReference type="OrthoDB" id="189220at2759"/>
<feature type="signal peptide" evidence="2">
    <location>
        <begin position="1"/>
        <end position="22"/>
    </location>
</feature>